<evidence type="ECO:0000313" key="1">
    <source>
        <dbReference type="EMBL" id="MEQ2252953.1"/>
    </source>
</evidence>
<protein>
    <submittedName>
        <fullName evidence="1">Uncharacterized protein</fullName>
    </submittedName>
</protein>
<evidence type="ECO:0000313" key="2">
    <source>
        <dbReference type="Proteomes" id="UP001482620"/>
    </source>
</evidence>
<gene>
    <name evidence="1" type="ORF">ILYODFUR_027074</name>
</gene>
<keyword evidence="2" id="KW-1185">Reference proteome</keyword>
<organism evidence="1 2">
    <name type="scientific">Ilyodon furcidens</name>
    <name type="common">goldbreast splitfin</name>
    <dbReference type="NCBI Taxonomy" id="33524"/>
    <lineage>
        <taxon>Eukaryota</taxon>
        <taxon>Metazoa</taxon>
        <taxon>Chordata</taxon>
        <taxon>Craniata</taxon>
        <taxon>Vertebrata</taxon>
        <taxon>Euteleostomi</taxon>
        <taxon>Actinopterygii</taxon>
        <taxon>Neopterygii</taxon>
        <taxon>Teleostei</taxon>
        <taxon>Neoteleostei</taxon>
        <taxon>Acanthomorphata</taxon>
        <taxon>Ovalentaria</taxon>
        <taxon>Atherinomorphae</taxon>
        <taxon>Cyprinodontiformes</taxon>
        <taxon>Goodeidae</taxon>
        <taxon>Ilyodon</taxon>
    </lineage>
</organism>
<dbReference type="Proteomes" id="UP001482620">
    <property type="component" value="Unassembled WGS sequence"/>
</dbReference>
<dbReference type="EMBL" id="JAHRIQ010096198">
    <property type="protein sequence ID" value="MEQ2252953.1"/>
    <property type="molecule type" value="Genomic_DNA"/>
</dbReference>
<comment type="caution">
    <text evidence="1">The sequence shown here is derived from an EMBL/GenBank/DDBJ whole genome shotgun (WGS) entry which is preliminary data.</text>
</comment>
<name>A0ABV0V8J0_9TELE</name>
<accession>A0ABV0V8J0</accession>
<reference evidence="1 2" key="1">
    <citation type="submission" date="2021-06" db="EMBL/GenBank/DDBJ databases">
        <authorList>
            <person name="Palmer J.M."/>
        </authorList>
    </citation>
    <scope>NUCLEOTIDE SEQUENCE [LARGE SCALE GENOMIC DNA]</scope>
    <source>
        <strain evidence="2">if_2019</strain>
        <tissue evidence="1">Muscle</tissue>
    </source>
</reference>
<proteinExistence type="predicted"/>
<sequence>MLLGKLPSVELLPDLNLLFDTRDRLRPCNMKRLSSESTPSGNIFTPEYLNGSTPVNWYAALQREPQLAAAAEADWSGEIICHLLIERKTPTKGRLFAYLLKSHCDPLWQQ</sequence>